<sequence>MSNHPSRPTTTGTVRNLLETDDETAARPSGAALALALGALSRGGR</sequence>
<proteinExistence type="predicted"/>
<dbReference type="RefSeq" id="WP_250056693.1">
    <property type="nucleotide sequence ID" value="NZ_JAMJPH010000032.1"/>
</dbReference>
<gene>
    <name evidence="1" type="ORF">M8330_18600</name>
</gene>
<dbReference type="AlphaFoldDB" id="A0A9X2DBG3"/>
<keyword evidence="2" id="KW-1185">Reference proteome</keyword>
<dbReference type="EMBL" id="JAMOIL010000032">
    <property type="protein sequence ID" value="MCM0622307.1"/>
    <property type="molecule type" value="Genomic_DNA"/>
</dbReference>
<evidence type="ECO:0000313" key="2">
    <source>
        <dbReference type="Proteomes" id="UP001139485"/>
    </source>
</evidence>
<organism evidence="1 2">
    <name type="scientific">Nocardioides bruguierae</name>
    <dbReference type="NCBI Taxonomy" id="2945102"/>
    <lineage>
        <taxon>Bacteria</taxon>
        <taxon>Bacillati</taxon>
        <taxon>Actinomycetota</taxon>
        <taxon>Actinomycetes</taxon>
        <taxon>Propionibacteriales</taxon>
        <taxon>Nocardioidaceae</taxon>
        <taxon>Nocardioides</taxon>
    </lineage>
</organism>
<dbReference type="Proteomes" id="UP001139485">
    <property type="component" value="Unassembled WGS sequence"/>
</dbReference>
<comment type="caution">
    <text evidence="1">The sequence shown here is derived from an EMBL/GenBank/DDBJ whole genome shotgun (WGS) entry which is preliminary data.</text>
</comment>
<name>A0A9X2DBG3_9ACTN</name>
<protein>
    <submittedName>
        <fullName evidence="1">Uncharacterized protein</fullName>
    </submittedName>
</protein>
<accession>A0A9X2DBG3</accession>
<evidence type="ECO:0000313" key="1">
    <source>
        <dbReference type="EMBL" id="MCM0622307.1"/>
    </source>
</evidence>
<reference evidence="1" key="1">
    <citation type="submission" date="2022-05" db="EMBL/GenBank/DDBJ databases">
        <authorList>
            <person name="Tuo L."/>
        </authorList>
    </citation>
    <scope>NUCLEOTIDE SEQUENCE</scope>
    <source>
        <strain evidence="1">BSK12Z-4</strain>
    </source>
</reference>